<dbReference type="OrthoDB" id="324637at2157"/>
<protein>
    <submittedName>
        <fullName evidence="1">Uncharacterized protein</fullName>
    </submittedName>
</protein>
<reference evidence="1" key="2">
    <citation type="submission" date="2020-09" db="EMBL/GenBank/DDBJ databases">
        <authorList>
            <person name="Sun Q."/>
            <person name="Ohkuma M."/>
        </authorList>
    </citation>
    <scope>NUCLEOTIDE SEQUENCE</scope>
    <source>
        <strain evidence="1">JCM 14359</strain>
    </source>
</reference>
<dbReference type="Proteomes" id="UP000653099">
    <property type="component" value="Unassembled WGS sequence"/>
</dbReference>
<reference evidence="1" key="1">
    <citation type="journal article" date="2014" name="Int. J. Syst. Evol. Microbiol.">
        <title>Complete genome sequence of Corynebacterium casei LMG S-19264T (=DSM 44701T), isolated from a smear-ripened cheese.</title>
        <authorList>
            <consortium name="US DOE Joint Genome Institute (JGI-PGF)"/>
            <person name="Walter F."/>
            <person name="Albersmeier A."/>
            <person name="Kalinowski J."/>
            <person name="Ruckert C."/>
        </authorList>
    </citation>
    <scope>NUCLEOTIDE SEQUENCE</scope>
    <source>
        <strain evidence="1">JCM 14359</strain>
    </source>
</reference>
<proteinExistence type="predicted"/>
<dbReference type="EMBL" id="BMOC01000016">
    <property type="protein sequence ID" value="GGJ13354.1"/>
    <property type="molecule type" value="Genomic_DNA"/>
</dbReference>
<accession>A0A830EIE1</accession>
<name>A0A830EIE1_9EURY</name>
<keyword evidence="2" id="KW-1185">Reference proteome</keyword>
<organism evidence="1 2">
    <name type="scientific">Halobellus salinus</name>
    <dbReference type="NCBI Taxonomy" id="931585"/>
    <lineage>
        <taxon>Archaea</taxon>
        <taxon>Methanobacteriati</taxon>
        <taxon>Methanobacteriota</taxon>
        <taxon>Stenosarchaea group</taxon>
        <taxon>Halobacteria</taxon>
        <taxon>Halobacteriales</taxon>
        <taxon>Haloferacaceae</taxon>
        <taxon>Halobellus</taxon>
    </lineage>
</organism>
<dbReference type="AlphaFoldDB" id="A0A830EIE1"/>
<evidence type="ECO:0000313" key="2">
    <source>
        <dbReference type="Proteomes" id="UP000653099"/>
    </source>
</evidence>
<comment type="caution">
    <text evidence="1">The sequence shown here is derived from an EMBL/GenBank/DDBJ whole genome shotgun (WGS) entry which is preliminary data.</text>
</comment>
<sequence length="90" mass="10557">MATDTTHPEPTPERTDVIPDSYAVYVTDAWVYVWQYRVNISEPDGTWYFVETLDRQNDPKLSMDHASPMPPTPDGYWIYSRTYDCELDCE</sequence>
<gene>
    <name evidence="1" type="ORF">GCM10008995_23990</name>
</gene>
<evidence type="ECO:0000313" key="1">
    <source>
        <dbReference type="EMBL" id="GGJ13354.1"/>
    </source>
</evidence>
<dbReference type="RefSeq" id="WP_188787722.1">
    <property type="nucleotide sequence ID" value="NZ_BMOC01000016.1"/>
</dbReference>